<evidence type="ECO:0000313" key="2">
    <source>
        <dbReference type="EMBL" id="OWQ52053.1"/>
    </source>
</evidence>
<dbReference type="EMBL" id="NIVS01000037">
    <property type="protein sequence ID" value="OWQ52053.1"/>
    <property type="molecule type" value="Genomic_DNA"/>
</dbReference>
<feature type="transmembrane region" description="Helical" evidence="1">
    <location>
        <begin position="29"/>
        <end position="50"/>
    </location>
</feature>
<evidence type="ECO:0000313" key="3">
    <source>
        <dbReference type="Proteomes" id="UP000198157"/>
    </source>
</evidence>
<keyword evidence="1" id="KW-0812">Transmembrane</keyword>
<comment type="caution">
    <text evidence="2">The sequence shown here is derived from an EMBL/GenBank/DDBJ whole genome shotgun (WGS) entry which is preliminary data.</text>
</comment>
<keyword evidence="1" id="KW-0472">Membrane</keyword>
<feature type="transmembrane region" description="Helical" evidence="1">
    <location>
        <begin position="56"/>
        <end position="75"/>
    </location>
</feature>
<sequence>MAPFFIAFGIYRWRILDNAALHYIGRVSFSAYLIHFLMITTMNGLVPAHLPASTRFVLVGSLTLASTLALAGLSYRYYEQMFVKLTPAILATVRRLLTKNPRNALPE</sequence>
<accession>A0A246HKE4</accession>
<evidence type="ECO:0000256" key="1">
    <source>
        <dbReference type="SAM" id="Phobius"/>
    </source>
</evidence>
<gene>
    <name evidence="2" type="ORF">CEE60_14115</name>
</gene>
<evidence type="ECO:0008006" key="4">
    <source>
        <dbReference type="Google" id="ProtNLM"/>
    </source>
</evidence>
<name>A0A246HKE4_STEMA</name>
<dbReference type="AlphaFoldDB" id="A0A246HKE4"/>
<organism evidence="2 3">
    <name type="scientific">Stenotrophomonas maltophilia</name>
    <name type="common">Pseudomonas maltophilia</name>
    <name type="synonym">Xanthomonas maltophilia</name>
    <dbReference type="NCBI Taxonomy" id="40324"/>
    <lineage>
        <taxon>Bacteria</taxon>
        <taxon>Pseudomonadati</taxon>
        <taxon>Pseudomonadota</taxon>
        <taxon>Gammaproteobacteria</taxon>
        <taxon>Lysobacterales</taxon>
        <taxon>Lysobacteraceae</taxon>
        <taxon>Stenotrophomonas</taxon>
        <taxon>Stenotrophomonas maltophilia group</taxon>
    </lineage>
</organism>
<dbReference type="Proteomes" id="UP000198157">
    <property type="component" value="Unassembled WGS sequence"/>
</dbReference>
<reference evidence="2 3" key="1">
    <citation type="submission" date="2017-06" db="EMBL/GenBank/DDBJ databases">
        <authorList>
            <person name="Kim H.J."/>
            <person name="Triplett B.A."/>
        </authorList>
    </citation>
    <scope>NUCLEOTIDE SEQUENCE [LARGE SCALE GENOMIC DNA]</scope>
    <source>
        <strain evidence="2 3">13146</strain>
    </source>
</reference>
<keyword evidence="1" id="KW-1133">Transmembrane helix</keyword>
<proteinExistence type="predicted"/>
<protein>
    <recommendedName>
        <fullName evidence="4">Acyltransferase 3 domain-containing protein</fullName>
    </recommendedName>
</protein>